<keyword evidence="6 7" id="KW-0961">Cell wall biogenesis/degradation</keyword>
<dbReference type="GO" id="GO:0071555">
    <property type="term" value="P:cell wall organization"/>
    <property type="evidence" value="ECO:0007669"/>
    <property type="project" value="UniProtKB-KW"/>
</dbReference>
<sequence>MDYIKQYKLIILSCLFIIIIFIGGYFTYSYFNKNKINETQILDTTNINPPIVNSTKSPISEIPKTKPTPAPPMPEGTDQFVISLTATTEDIANNLLDQEYIKNTSDFILEVNTKILSPGAYKISKEMTQTQLVKTLFGKPYMKWVIVPPGLRKEEIATLLTNTLSWTTKQKNDWITKDTITKPEYIEGVYAPETYLIPVAEKPADVATRLISKFNENFAEYLPQFTAKNIKWTTALTFASLVQREAANVSDMPLIAGILWNRLNQDMILNVDATLQYVRGDTSLGWWAPITIADKKIDSPYNTYKYTGLPPHPISNPSIRAIDAVLNPVSTDCLYYLHDKNHITHCAVTYKEHQSNIDLYLKTPMN</sequence>
<keyword evidence="3 7" id="KW-1133">Transmembrane helix</keyword>
<dbReference type="AlphaFoldDB" id="A0A2J0JH81"/>
<evidence type="ECO:0000256" key="5">
    <source>
        <dbReference type="ARBA" id="ARBA00023239"/>
    </source>
</evidence>
<dbReference type="InterPro" id="IPR003770">
    <property type="entry name" value="MLTG-like"/>
</dbReference>
<evidence type="ECO:0000256" key="3">
    <source>
        <dbReference type="ARBA" id="ARBA00022989"/>
    </source>
</evidence>
<evidence type="ECO:0000256" key="7">
    <source>
        <dbReference type="HAMAP-Rule" id="MF_02065"/>
    </source>
</evidence>
<comment type="catalytic activity">
    <reaction evidence="7">
        <text>a peptidoglycan chain = a peptidoglycan chain with N-acetyl-1,6-anhydromuramyl-[peptide] at the reducing end + a peptidoglycan chain with N-acetylglucosamine at the non-reducing end.</text>
        <dbReference type="EC" id="4.2.2.29"/>
    </reaction>
</comment>
<evidence type="ECO:0000256" key="1">
    <source>
        <dbReference type="ARBA" id="ARBA00022475"/>
    </source>
</evidence>
<dbReference type="GO" id="GO:0005886">
    <property type="term" value="C:plasma membrane"/>
    <property type="evidence" value="ECO:0007669"/>
    <property type="project" value="UniProtKB-SubCell"/>
</dbReference>
<dbReference type="Pfam" id="PF02618">
    <property type="entry name" value="YceG"/>
    <property type="match status" value="1"/>
</dbReference>
<comment type="similarity">
    <text evidence="7">Belongs to the transglycosylase MltG family.</text>
</comment>
<evidence type="ECO:0000256" key="6">
    <source>
        <dbReference type="ARBA" id="ARBA00023316"/>
    </source>
</evidence>
<comment type="caution">
    <text evidence="8">The sequence shown here is derived from an EMBL/GenBank/DDBJ whole genome shotgun (WGS) entry which is preliminary data.</text>
</comment>
<organism evidence="8 9">
    <name type="scientific">Candidatus Nomurabacteria bacterium CG10_big_fil_rev_8_21_14_0_10_03_31_7</name>
    <dbReference type="NCBI Taxonomy" id="1974730"/>
    <lineage>
        <taxon>Bacteria</taxon>
        <taxon>Candidatus Nomuraibacteriota</taxon>
    </lineage>
</organism>
<dbReference type="GO" id="GO:0008932">
    <property type="term" value="F:lytic endotransglycosylase activity"/>
    <property type="evidence" value="ECO:0007669"/>
    <property type="project" value="UniProtKB-UniRule"/>
</dbReference>
<reference evidence="9" key="1">
    <citation type="submission" date="2017-09" db="EMBL/GenBank/DDBJ databases">
        <title>Depth-based differentiation of microbial function through sediment-hosted aquifers and enrichment of novel symbionts in the deep terrestrial subsurface.</title>
        <authorList>
            <person name="Probst A.J."/>
            <person name="Ladd B."/>
            <person name="Jarett J.K."/>
            <person name="Geller-Mcgrath D.E."/>
            <person name="Sieber C.M.K."/>
            <person name="Emerson J.B."/>
            <person name="Anantharaman K."/>
            <person name="Thomas B.C."/>
            <person name="Malmstrom R."/>
            <person name="Stieglmeier M."/>
            <person name="Klingl A."/>
            <person name="Woyke T."/>
            <person name="Ryan C.M."/>
            <person name="Banfield J.F."/>
        </authorList>
    </citation>
    <scope>NUCLEOTIDE SEQUENCE [LARGE SCALE GENOMIC DNA]</scope>
</reference>
<feature type="transmembrane region" description="Helical" evidence="7">
    <location>
        <begin position="9"/>
        <end position="31"/>
    </location>
</feature>
<gene>
    <name evidence="7" type="primary">mltG</name>
    <name evidence="8" type="ORF">COU48_02760</name>
</gene>
<keyword evidence="5 7" id="KW-0456">Lyase</keyword>
<feature type="site" description="Important for catalytic activity" evidence="7">
    <location>
        <position position="245"/>
    </location>
</feature>
<dbReference type="NCBIfam" id="TIGR00247">
    <property type="entry name" value="endolytic transglycosylase MltG"/>
    <property type="match status" value="1"/>
</dbReference>
<comment type="function">
    <text evidence="7">Functions as a peptidoglycan terminase that cleaves nascent peptidoglycan strands endolytically to terminate their elongation.</text>
</comment>
<evidence type="ECO:0000256" key="4">
    <source>
        <dbReference type="ARBA" id="ARBA00023136"/>
    </source>
</evidence>
<evidence type="ECO:0000313" key="8">
    <source>
        <dbReference type="EMBL" id="PIR68689.1"/>
    </source>
</evidence>
<keyword evidence="1 7" id="KW-1003">Cell membrane</keyword>
<proteinExistence type="inferred from homology"/>
<accession>A0A2J0JH81</accession>
<evidence type="ECO:0000256" key="2">
    <source>
        <dbReference type="ARBA" id="ARBA00022692"/>
    </source>
</evidence>
<dbReference type="PANTHER" id="PTHR30518:SF2">
    <property type="entry name" value="ENDOLYTIC MUREIN TRANSGLYCOSYLASE"/>
    <property type="match status" value="1"/>
</dbReference>
<dbReference type="EC" id="4.2.2.29" evidence="7"/>
<comment type="subcellular location">
    <subcellularLocation>
        <location evidence="7">Cell membrane</location>
        <topology evidence="7">Single-pass membrane protein</topology>
    </subcellularLocation>
</comment>
<keyword evidence="4 7" id="KW-0472">Membrane</keyword>
<evidence type="ECO:0000313" key="9">
    <source>
        <dbReference type="Proteomes" id="UP000228613"/>
    </source>
</evidence>
<dbReference type="Proteomes" id="UP000228613">
    <property type="component" value="Unassembled WGS sequence"/>
</dbReference>
<dbReference type="HAMAP" id="MF_02065">
    <property type="entry name" value="MltG"/>
    <property type="match status" value="1"/>
</dbReference>
<dbReference type="EMBL" id="PFCP01000064">
    <property type="protein sequence ID" value="PIR68689.1"/>
    <property type="molecule type" value="Genomic_DNA"/>
</dbReference>
<protein>
    <recommendedName>
        <fullName evidence="7">Endolytic murein transglycosylase</fullName>
        <ecNumber evidence="7">4.2.2.29</ecNumber>
    </recommendedName>
    <alternativeName>
        <fullName evidence="7">Peptidoglycan lytic transglycosylase</fullName>
    </alternativeName>
    <alternativeName>
        <fullName evidence="7">Peptidoglycan polymerization terminase</fullName>
    </alternativeName>
</protein>
<name>A0A2J0JH81_9BACT</name>
<keyword evidence="2 7" id="KW-0812">Transmembrane</keyword>
<dbReference type="PANTHER" id="PTHR30518">
    <property type="entry name" value="ENDOLYTIC MUREIN TRANSGLYCOSYLASE"/>
    <property type="match status" value="1"/>
</dbReference>
<dbReference type="GO" id="GO:0009252">
    <property type="term" value="P:peptidoglycan biosynthetic process"/>
    <property type="evidence" value="ECO:0007669"/>
    <property type="project" value="UniProtKB-UniRule"/>
</dbReference>